<evidence type="ECO:0000313" key="2">
    <source>
        <dbReference type="EMBL" id="NOT33858.1"/>
    </source>
</evidence>
<organism evidence="2 3">
    <name type="scientific">Eiseniibacteriota bacterium</name>
    <dbReference type="NCBI Taxonomy" id="2212470"/>
    <lineage>
        <taxon>Bacteria</taxon>
        <taxon>Candidatus Eiseniibacteriota</taxon>
    </lineage>
</organism>
<reference evidence="2 3" key="1">
    <citation type="submission" date="2020-04" db="EMBL/GenBank/DDBJ databases">
        <title>Metagenomic profiling of ammonia- and methane-oxidizing microorganisms in a Dutch drinking water treatment plant.</title>
        <authorList>
            <person name="Poghosyan L."/>
            <person name="Leucker S."/>
        </authorList>
    </citation>
    <scope>NUCLEOTIDE SEQUENCE [LARGE SCALE GENOMIC DNA]</scope>
    <source>
        <strain evidence="2">S-RSF-IL-03</strain>
    </source>
</reference>
<gene>
    <name evidence="2" type="ORF">HOP12_06780</name>
</gene>
<sequence length="127" mass="13874">MKIPPREPALPQRTDLASIARDSRAPQASKGARENARLHERSEVARDAVARGAEHGFDERDRVELSSEAREMSMLEHELVPPGDAIPGRISTILGRLADGFYDSEPVRSEVLSRLLEDLNGSSSASS</sequence>
<name>A0A849SDR6_UNCEI</name>
<dbReference type="AlphaFoldDB" id="A0A849SDR6"/>
<dbReference type="Proteomes" id="UP000580839">
    <property type="component" value="Unassembled WGS sequence"/>
</dbReference>
<dbReference type="EMBL" id="JABFRW010000075">
    <property type="protein sequence ID" value="NOT33858.1"/>
    <property type="molecule type" value="Genomic_DNA"/>
</dbReference>
<protein>
    <recommendedName>
        <fullName evidence="4">Anti-sigma-28 factor FlgM C-terminal domain-containing protein</fullName>
    </recommendedName>
</protein>
<proteinExistence type="predicted"/>
<feature type="region of interest" description="Disordered" evidence="1">
    <location>
        <begin position="1"/>
        <end position="65"/>
    </location>
</feature>
<evidence type="ECO:0000313" key="3">
    <source>
        <dbReference type="Proteomes" id="UP000580839"/>
    </source>
</evidence>
<feature type="compositionally biased region" description="Basic and acidic residues" evidence="1">
    <location>
        <begin position="31"/>
        <end position="65"/>
    </location>
</feature>
<evidence type="ECO:0008006" key="4">
    <source>
        <dbReference type="Google" id="ProtNLM"/>
    </source>
</evidence>
<evidence type="ECO:0000256" key="1">
    <source>
        <dbReference type="SAM" id="MobiDB-lite"/>
    </source>
</evidence>
<accession>A0A849SDR6</accession>
<comment type="caution">
    <text evidence="2">The sequence shown here is derived from an EMBL/GenBank/DDBJ whole genome shotgun (WGS) entry which is preliminary data.</text>
</comment>